<dbReference type="InterPro" id="IPR008407">
    <property type="entry name" value="Brnchd-chn_aa_trnsp_AzlD"/>
</dbReference>
<protein>
    <submittedName>
        <fullName evidence="2">AzlD domain-containing protein</fullName>
    </submittedName>
</protein>
<dbReference type="Proteomes" id="UP000677305">
    <property type="component" value="Chromosome"/>
</dbReference>
<reference evidence="2 3" key="1">
    <citation type="submission" date="2020-07" db="EMBL/GenBank/DDBJ databases">
        <title>Vallitalea guaymasensis genome.</title>
        <authorList>
            <person name="Postec A."/>
        </authorList>
    </citation>
    <scope>NUCLEOTIDE SEQUENCE [LARGE SCALE GENOMIC DNA]</scope>
    <source>
        <strain evidence="2 3">Ra1766G1</strain>
    </source>
</reference>
<feature type="transmembrane region" description="Helical" evidence="1">
    <location>
        <begin position="6"/>
        <end position="26"/>
    </location>
</feature>
<dbReference type="Pfam" id="PF05437">
    <property type="entry name" value="AzlD"/>
    <property type="match status" value="1"/>
</dbReference>
<feature type="transmembrane region" description="Helical" evidence="1">
    <location>
        <begin position="76"/>
        <end position="100"/>
    </location>
</feature>
<keyword evidence="3" id="KW-1185">Reference proteome</keyword>
<dbReference type="EMBL" id="CP058561">
    <property type="protein sequence ID" value="QUH31366.1"/>
    <property type="molecule type" value="Genomic_DNA"/>
</dbReference>
<proteinExistence type="predicted"/>
<dbReference type="AlphaFoldDB" id="A0A8J8MEB6"/>
<keyword evidence="1" id="KW-0812">Transmembrane</keyword>
<dbReference type="KEGG" id="vgu:HYG85_21530"/>
<feature type="transmembrane region" description="Helical" evidence="1">
    <location>
        <begin position="38"/>
        <end position="56"/>
    </location>
</feature>
<accession>A0A8J8MEB6</accession>
<organism evidence="2 3">
    <name type="scientific">Vallitalea guaymasensis</name>
    <dbReference type="NCBI Taxonomy" id="1185412"/>
    <lineage>
        <taxon>Bacteria</taxon>
        <taxon>Bacillati</taxon>
        <taxon>Bacillota</taxon>
        <taxon>Clostridia</taxon>
        <taxon>Lachnospirales</taxon>
        <taxon>Vallitaleaceae</taxon>
        <taxon>Vallitalea</taxon>
    </lineage>
</organism>
<evidence type="ECO:0000313" key="3">
    <source>
        <dbReference type="Proteomes" id="UP000677305"/>
    </source>
</evidence>
<sequence>MNNIMILIIGMMIVTYIPRLLPFIIMSDNEIKPNLKKFLEYIPYTALGALIIPGVFSATPELPQASLVGIGFCVIYAWYKGGIIIPVIGSIIVTFITLLLN</sequence>
<gene>
    <name evidence="2" type="ORF">HYG85_21530</name>
</gene>
<name>A0A8J8MEB6_9FIRM</name>
<evidence type="ECO:0000313" key="2">
    <source>
        <dbReference type="EMBL" id="QUH31366.1"/>
    </source>
</evidence>
<keyword evidence="1" id="KW-1133">Transmembrane helix</keyword>
<keyword evidence="1" id="KW-0472">Membrane</keyword>
<evidence type="ECO:0000256" key="1">
    <source>
        <dbReference type="SAM" id="Phobius"/>
    </source>
</evidence>
<dbReference type="RefSeq" id="WP_212691413.1">
    <property type="nucleotide sequence ID" value="NZ_CP058561.1"/>
</dbReference>